<feature type="domain" description="Rab-GAP TBC" evidence="2">
    <location>
        <begin position="50"/>
        <end position="279"/>
    </location>
</feature>
<dbReference type="GO" id="GO:0031267">
    <property type="term" value="F:small GTPase binding"/>
    <property type="evidence" value="ECO:0007669"/>
    <property type="project" value="TreeGrafter"/>
</dbReference>
<keyword evidence="1" id="KW-0040">ANK repeat</keyword>
<dbReference type="InterPro" id="IPR035969">
    <property type="entry name" value="Rab-GAP_TBC_sf"/>
</dbReference>
<dbReference type="PANTHER" id="PTHR47219:SF9">
    <property type="entry name" value="GTPASE ACTIVATING PROTEIN AND CENTROSOME-ASSOCIATED, ISOFORM B"/>
    <property type="match status" value="1"/>
</dbReference>
<dbReference type="SUPFAM" id="SSF48403">
    <property type="entry name" value="Ankyrin repeat"/>
    <property type="match status" value="1"/>
</dbReference>
<evidence type="ECO:0000313" key="3">
    <source>
        <dbReference type="EMBL" id="CCA14618.1"/>
    </source>
</evidence>
<evidence type="ECO:0000259" key="2">
    <source>
        <dbReference type="PROSITE" id="PS50086"/>
    </source>
</evidence>
<reference evidence="3" key="2">
    <citation type="submission" date="2011-02" db="EMBL/GenBank/DDBJ databases">
        <authorList>
            <person name="MacLean D."/>
        </authorList>
    </citation>
    <scope>NUCLEOTIDE SEQUENCE</scope>
</reference>
<proteinExistence type="predicted"/>
<dbReference type="EMBL" id="FR824050">
    <property type="protein sequence ID" value="CCA14618.1"/>
    <property type="molecule type" value="Genomic_DNA"/>
</dbReference>
<dbReference type="Pfam" id="PF00566">
    <property type="entry name" value="RabGAP-TBC"/>
    <property type="match status" value="1"/>
</dbReference>
<dbReference type="HOGENOM" id="CLU_020156_0_0_1"/>
<sequence length="659" mass="76284">MRLLHDSNCVHSDDDIERRYHLTTRLSWTSSSSSSSLSLSPESSVRHSEVDAKQRRKIFWSQVIKQYNFEDHNDDRTSLLPLAHGVRWMQMKEIPHDFVRHHREIYYLISEAEYPHSATIRRDVTRTFCIFECANSLSFTSSSQGFTKDYNTKSRQQALFRVLNAIAHTEGGYCQGMNFIVAMFFVEGLEEADAYALFHYLLRKRHLARMYHPTCSFLDDYFQQFDQLLLRRLPKVHQHFASQGFFIPMYGIEWFTTLFSLSTKLELACAILDMFLAGVRDIFLRMGLGILELLEDKLLCMSFEDFLRDFKPFVRKIDPYQAVFRALSIDITDQMECDVIVYLANKHSKMHIVKEANSGSCQSPRPFDQHRTLAPETLRLIESGDLPHLHQWFEKSIRERRSEFHCQILANEVLHHAIWFGQVLVANYAIIECGAQVNYADDCKLTPLHFGVLRNQPDCIRLLLSYGADASARGGCWTGQLDGLTAFETCKNWTFRDTQAAQLVLGGEICIYCNRRLDRLFYWRGSCKECKLTYCRSRRGKKYSLSCMDRHRCMASSNGSLERHHAAVWTPDSQYTSSKWKSTIDKTEEEECSTPRTTSTSDTSSLMLLQSPMNALEETYAQVRDRAQSSGISWLSAKRSLKDSRLKRSFSVHDICGTD</sequence>
<feature type="repeat" description="ANK" evidence="1">
    <location>
        <begin position="443"/>
        <end position="475"/>
    </location>
</feature>
<dbReference type="PROSITE" id="PS50086">
    <property type="entry name" value="TBC_RABGAP"/>
    <property type="match status" value="1"/>
</dbReference>
<accession>F0W0P4</accession>
<dbReference type="PROSITE" id="PS50297">
    <property type="entry name" value="ANK_REP_REGION"/>
    <property type="match status" value="1"/>
</dbReference>
<organism evidence="3">
    <name type="scientific">Albugo laibachii Nc14</name>
    <dbReference type="NCBI Taxonomy" id="890382"/>
    <lineage>
        <taxon>Eukaryota</taxon>
        <taxon>Sar</taxon>
        <taxon>Stramenopiles</taxon>
        <taxon>Oomycota</taxon>
        <taxon>Peronosporomycetes</taxon>
        <taxon>Albuginales</taxon>
        <taxon>Albuginaceae</taxon>
        <taxon>Albugo</taxon>
    </lineage>
</organism>
<dbReference type="PROSITE" id="PS50088">
    <property type="entry name" value="ANK_REPEAT"/>
    <property type="match status" value="1"/>
</dbReference>
<dbReference type="Gene3D" id="1.10.8.270">
    <property type="entry name" value="putative rabgap domain of human tbc1 domain family member 14 like domains"/>
    <property type="match status" value="1"/>
</dbReference>
<dbReference type="InterPro" id="IPR050302">
    <property type="entry name" value="Rab_GAP_TBC_domain"/>
</dbReference>
<dbReference type="Pfam" id="PF13637">
    <property type="entry name" value="Ank_4"/>
    <property type="match status" value="1"/>
</dbReference>
<name>F0W0P4_9STRA</name>
<evidence type="ECO:0000256" key="1">
    <source>
        <dbReference type="PROSITE-ProRule" id="PRU00023"/>
    </source>
</evidence>
<dbReference type="SMART" id="SM00164">
    <property type="entry name" value="TBC"/>
    <property type="match status" value="1"/>
</dbReference>
<dbReference type="PANTHER" id="PTHR47219">
    <property type="entry name" value="RAB GTPASE-ACTIVATING PROTEIN 1-LIKE"/>
    <property type="match status" value="1"/>
</dbReference>
<dbReference type="GO" id="GO:0005096">
    <property type="term" value="F:GTPase activator activity"/>
    <property type="evidence" value="ECO:0007669"/>
    <property type="project" value="TreeGrafter"/>
</dbReference>
<dbReference type="AlphaFoldDB" id="F0W0P4"/>
<dbReference type="InterPro" id="IPR000195">
    <property type="entry name" value="Rab-GAP-TBC_dom"/>
</dbReference>
<dbReference type="Gene3D" id="1.10.472.80">
    <property type="entry name" value="Ypt/Rab-GAP domain of gyp1p, domain 3"/>
    <property type="match status" value="1"/>
</dbReference>
<dbReference type="InterPro" id="IPR002110">
    <property type="entry name" value="Ankyrin_rpt"/>
</dbReference>
<reference evidence="3" key="1">
    <citation type="journal article" date="2011" name="PLoS Biol.">
        <title>Gene gain and loss during evolution of obligate parasitism in the white rust pathogen of Arabidopsis thaliana.</title>
        <authorList>
            <person name="Kemen E."/>
            <person name="Gardiner A."/>
            <person name="Schultz-Larsen T."/>
            <person name="Kemen A.C."/>
            <person name="Balmuth A.L."/>
            <person name="Robert-Seilaniantz A."/>
            <person name="Bailey K."/>
            <person name="Holub E."/>
            <person name="Studholme D.J."/>
            <person name="Maclean D."/>
            <person name="Jones J.D."/>
        </authorList>
    </citation>
    <scope>NUCLEOTIDE SEQUENCE</scope>
</reference>
<dbReference type="Gene3D" id="1.25.40.20">
    <property type="entry name" value="Ankyrin repeat-containing domain"/>
    <property type="match status" value="1"/>
</dbReference>
<dbReference type="SUPFAM" id="SSF47923">
    <property type="entry name" value="Ypt/Rab-GAP domain of gyp1p"/>
    <property type="match status" value="2"/>
</dbReference>
<gene>
    <name evidence="3" type="primary">AlNc14C5G679</name>
    <name evidence="3" type="ORF">ALNC14_007610</name>
</gene>
<dbReference type="InterPro" id="IPR036770">
    <property type="entry name" value="Ankyrin_rpt-contain_sf"/>
</dbReference>
<protein>
    <submittedName>
        <fullName evidence="3">Uncharacterized protein AlNc14C5G679</fullName>
    </submittedName>
</protein>